<dbReference type="AlphaFoldDB" id="A0A074TCT2"/>
<evidence type="ECO:0000256" key="3">
    <source>
        <dbReference type="ARBA" id="ARBA00022448"/>
    </source>
</evidence>
<feature type="domain" description="AprE-like long alpha-helical hairpin" evidence="11">
    <location>
        <begin position="94"/>
        <end position="280"/>
    </location>
</feature>
<organism evidence="13 14">
    <name type="scientific">Thioclava dalianensis</name>
    <dbReference type="NCBI Taxonomy" id="1185766"/>
    <lineage>
        <taxon>Bacteria</taxon>
        <taxon>Pseudomonadati</taxon>
        <taxon>Pseudomonadota</taxon>
        <taxon>Alphaproteobacteria</taxon>
        <taxon>Rhodobacterales</taxon>
        <taxon>Paracoccaceae</taxon>
        <taxon>Thioclava</taxon>
    </lineage>
</organism>
<dbReference type="InterPro" id="IPR010129">
    <property type="entry name" value="T1SS_HlyD"/>
</dbReference>
<keyword evidence="7 9" id="KW-1133">Transmembrane helix</keyword>
<dbReference type="PANTHER" id="PTHR30386">
    <property type="entry name" value="MEMBRANE FUSION SUBUNIT OF EMRAB-TOLC MULTIDRUG EFFLUX PUMP"/>
    <property type="match status" value="1"/>
</dbReference>
<keyword evidence="3 9" id="KW-0813">Transport</keyword>
<dbReference type="STRING" id="1185766.SAMN05216224_1252"/>
<keyword evidence="8 9" id="KW-0472">Membrane</keyword>
<dbReference type="InterPro" id="IPR050739">
    <property type="entry name" value="MFP"/>
</dbReference>
<dbReference type="eggNOG" id="COG0845">
    <property type="taxonomic scope" value="Bacteria"/>
</dbReference>
<name>A0A074TCT2_9RHOB</name>
<dbReference type="Gene3D" id="2.40.30.170">
    <property type="match status" value="1"/>
</dbReference>
<dbReference type="Proteomes" id="UP000027725">
    <property type="component" value="Unassembled WGS sequence"/>
</dbReference>
<keyword evidence="4 9" id="KW-1003">Cell membrane</keyword>
<dbReference type="InterPro" id="IPR058781">
    <property type="entry name" value="HH_AprE-like"/>
</dbReference>
<keyword evidence="6 9" id="KW-0812">Transmembrane</keyword>
<evidence type="ECO:0000259" key="12">
    <source>
        <dbReference type="Pfam" id="PF26002"/>
    </source>
</evidence>
<gene>
    <name evidence="13" type="ORF">DL1_16860</name>
</gene>
<keyword evidence="5 9" id="KW-0997">Cell inner membrane</keyword>
<evidence type="ECO:0000313" key="13">
    <source>
        <dbReference type="EMBL" id="KEP67975.1"/>
    </source>
</evidence>
<keyword evidence="10" id="KW-0175">Coiled coil</keyword>
<dbReference type="PANTHER" id="PTHR30386:SF17">
    <property type="entry name" value="ALKALINE PROTEASE SECRETION PROTEIN APRE"/>
    <property type="match status" value="1"/>
</dbReference>
<dbReference type="EMBL" id="JHEH01000053">
    <property type="protein sequence ID" value="KEP67975.1"/>
    <property type="molecule type" value="Genomic_DNA"/>
</dbReference>
<dbReference type="RefSeq" id="WP_038069760.1">
    <property type="nucleotide sequence ID" value="NZ_FOVB01000025.1"/>
</dbReference>
<feature type="coiled-coil region" evidence="10">
    <location>
        <begin position="253"/>
        <end position="287"/>
    </location>
</feature>
<dbReference type="GO" id="GO:0015031">
    <property type="term" value="P:protein transport"/>
    <property type="evidence" value="ECO:0007669"/>
    <property type="project" value="InterPro"/>
</dbReference>
<reference evidence="13 14" key="1">
    <citation type="submission" date="2014-03" db="EMBL/GenBank/DDBJ databases">
        <title>The draft genome sequence of Thioclava dalianensis DLFJ1-1.</title>
        <authorList>
            <person name="Lai Q."/>
            <person name="Shao Z."/>
        </authorList>
    </citation>
    <scope>NUCLEOTIDE SEQUENCE [LARGE SCALE GENOMIC DNA]</scope>
    <source>
        <strain evidence="13 14">DLFJ1-1</strain>
    </source>
</reference>
<evidence type="ECO:0000256" key="1">
    <source>
        <dbReference type="ARBA" id="ARBA00004377"/>
    </source>
</evidence>
<evidence type="ECO:0000256" key="10">
    <source>
        <dbReference type="SAM" id="Coils"/>
    </source>
</evidence>
<accession>A0A074TCT2</accession>
<evidence type="ECO:0000256" key="9">
    <source>
        <dbReference type="RuleBase" id="RU365093"/>
    </source>
</evidence>
<dbReference type="Pfam" id="PF26002">
    <property type="entry name" value="Beta-barrel_AprE"/>
    <property type="match status" value="1"/>
</dbReference>
<dbReference type="Pfam" id="PF25994">
    <property type="entry name" value="HH_AprE"/>
    <property type="match status" value="1"/>
</dbReference>
<dbReference type="NCBIfam" id="TIGR01843">
    <property type="entry name" value="type_I_hlyD"/>
    <property type="match status" value="1"/>
</dbReference>
<proteinExistence type="inferred from homology"/>
<feature type="transmembrane region" description="Helical" evidence="9">
    <location>
        <begin position="18"/>
        <end position="37"/>
    </location>
</feature>
<comment type="similarity">
    <text evidence="2 9">Belongs to the membrane fusion protein (MFP) (TC 8.A.1) family.</text>
</comment>
<evidence type="ECO:0000256" key="6">
    <source>
        <dbReference type="ARBA" id="ARBA00022692"/>
    </source>
</evidence>
<evidence type="ECO:0000256" key="7">
    <source>
        <dbReference type="ARBA" id="ARBA00022989"/>
    </source>
</evidence>
<evidence type="ECO:0000259" key="11">
    <source>
        <dbReference type="Pfam" id="PF25994"/>
    </source>
</evidence>
<protein>
    <recommendedName>
        <fullName evidence="9">Membrane fusion protein (MFP) family protein</fullName>
    </recommendedName>
</protein>
<feature type="domain" description="AprE-like beta-barrel" evidence="12">
    <location>
        <begin position="321"/>
        <end position="408"/>
    </location>
</feature>
<evidence type="ECO:0000256" key="4">
    <source>
        <dbReference type="ARBA" id="ARBA00022475"/>
    </source>
</evidence>
<evidence type="ECO:0000313" key="14">
    <source>
        <dbReference type="Proteomes" id="UP000027725"/>
    </source>
</evidence>
<keyword evidence="14" id="KW-1185">Reference proteome</keyword>
<comment type="caution">
    <text evidence="13">The sequence shown here is derived from an EMBL/GenBank/DDBJ whole genome shotgun (WGS) entry which is preliminary data.</text>
</comment>
<comment type="subcellular location">
    <subcellularLocation>
        <location evidence="1 9">Cell inner membrane</location>
        <topology evidence="1 9">Single-pass membrane protein</topology>
    </subcellularLocation>
</comment>
<evidence type="ECO:0000256" key="5">
    <source>
        <dbReference type="ARBA" id="ARBA00022519"/>
    </source>
</evidence>
<evidence type="ECO:0000256" key="8">
    <source>
        <dbReference type="ARBA" id="ARBA00023136"/>
    </source>
</evidence>
<dbReference type="PRINTS" id="PR01490">
    <property type="entry name" value="RTXTOXIND"/>
</dbReference>
<evidence type="ECO:0000256" key="2">
    <source>
        <dbReference type="ARBA" id="ARBA00009477"/>
    </source>
</evidence>
<dbReference type="GO" id="GO:0005886">
    <property type="term" value="C:plasma membrane"/>
    <property type="evidence" value="ECO:0007669"/>
    <property type="project" value="UniProtKB-SubCell"/>
</dbReference>
<dbReference type="OrthoDB" id="9810980at2"/>
<dbReference type="InterPro" id="IPR058982">
    <property type="entry name" value="Beta-barrel_AprE"/>
</dbReference>
<sequence length="431" mass="46916">MTTADTADKQIFSIRARILFATAFLGALILVVGGWAAQAKLSGAVIAQGQVAVKSQLKVVQHPDGGVIREIRVENGDLVRAGDVVLRLNDTQLKSELGIVETQIRELTGRKARLIAVRDSAEDIVFPAGFEADPETAAIADGERRMMRHDRSMQGLRRDQLLSQIDQFDAEIHALDAQSHSNGIERKLRGDDHARLSKLLKKGLVEQGAITEVERDVARLDGVAGEIEANIARVKGQISESRLRILELDHQARTAAQKELRDIDAQLAELSERAVAARDRLSRTEIRAPIAGVVNELGVHTVNGVIAPGERVMAIVPDGELMVEARLPITDIDQVMPGQVVRLRFSAFNQRTTPEVAGAVGVVAASATKDESGASYYLCTIAMTEAAQLPDGRKLMPGMPVEVFFQTGERTAISYLLKPVADQVHRSMRED</sequence>